<keyword evidence="5" id="KW-1133">Transmembrane helix</keyword>
<evidence type="ECO:0000313" key="6">
    <source>
        <dbReference type="EMBL" id="CUS13954.1"/>
    </source>
</evidence>
<dbReference type="GO" id="GO:0006139">
    <property type="term" value="P:nucleobase-containing compound metabolic process"/>
    <property type="evidence" value="ECO:0007669"/>
    <property type="project" value="InterPro"/>
</dbReference>
<feature type="transmembrane region" description="Helical" evidence="5">
    <location>
        <begin position="75"/>
        <end position="93"/>
    </location>
</feature>
<dbReference type="InterPro" id="IPR027417">
    <property type="entry name" value="P-loop_NTPase"/>
</dbReference>
<evidence type="ECO:0000256" key="2">
    <source>
        <dbReference type="ARBA" id="ARBA00022741"/>
    </source>
</evidence>
<keyword evidence="2" id="KW-0547">Nucleotide-binding</keyword>
<dbReference type="Gene3D" id="3.40.50.300">
    <property type="entry name" value="P-loop containing nucleotide triphosphate hydrolases"/>
    <property type="match status" value="1"/>
</dbReference>
<dbReference type="GO" id="GO:0019205">
    <property type="term" value="F:nucleobase-containing compound kinase activity"/>
    <property type="evidence" value="ECO:0007669"/>
    <property type="project" value="InterPro"/>
</dbReference>
<dbReference type="EMBL" id="LN890965">
    <property type="protein sequence ID" value="CUS13954.1"/>
    <property type="molecule type" value="Genomic_DNA"/>
</dbReference>
<dbReference type="PANTHER" id="PTHR23359">
    <property type="entry name" value="NUCLEOTIDE KINASE"/>
    <property type="match status" value="1"/>
</dbReference>
<evidence type="ECO:0000256" key="3">
    <source>
        <dbReference type="ARBA" id="ARBA00022777"/>
    </source>
</evidence>
<dbReference type="CDD" id="cd01428">
    <property type="entry name" value="ADK"/>
    <property type="match status" value="1"/>
</dbReference>
<dbReference type="SUPFAM" id="SSF52540">
    <property type="entry name" value="P-loop containing nucleoside triphosphate hydrolases"/>
    <property type="match status" value="1"/>
</dbReference>
<dbReference type="HAMAP" id="MF_00235">
    <property type="entry name" value="Adenylate_kinase_Adk"/>
    <property type="match status" value="1"/>
</dbReference>
<evidence type="ECO:0000313" key="7">
    <source>
        <dbReference type="Proteomes" id="UP001412239"/>
    </source>
</evidence>
<dbReference type="PRINTS" id="PR00094">
    <property type="entry name" value="ADENYLTKNASE"/>
</dbReference>
<name>A0A292Q3C7_9PEZI</name>
<dbReference type="InterPro" id="IPR033690">
    <property type="entry name" value="Adenylat_kinase_CS"/>
</dbReference>
<reference evidence="6" key="1">
    <citation type="submission" date="2015-10" db="EMBL/GenBank/DDBJ databases">
        <authorList>
            <person name="Regsiter A."/>
            <person name="william w."/>
        </authorList>
    </citation>
    <scope>NUCLEOTIDE SEQUENCE</scope>
    <source>
        <strain evidence="6">Montdore</strain>
    </source>
</reference>
<dbReference type="Pfam" id="PF00406">
    <property type="entry name" value="ADK"/>
    <property type="match status" value="1"/>
</dbReference>
<evidence type="ECO:0000256" key="4">
    <source>
        <dbReference type="RuleBase" id="RU003330"/>
    </source>
</evidence>
<organism evidence="6 7">
    <name type="scientific">Tuber aestivum</name>
    <name type="common">summer truffle</name>
    <dbReference type="NCBI Taxonomy" id="59557"/>
    <lineage>
        <taxon>Eukaryota</taxon>
        <taxon>Fungi</taxon>
        <taxon>Dikarya</taxon>
        <taxon>Ascomycota</taxon>
        <taxon>Pezizomycotina</taxon>
        <taxon>Pezizomycetes</taxon>
        <taxon>Pezizales</taxon>
        <taxon>Tuberaceae</taxon>
        <taxon>Tuber</taxon>
    </lineage>
</organism>
<protein>
    <submittedName>
        <fullName evidence="6">Uncharacterized protein</fullName>
    </submittedName>
</protein>
<dbReference type="InterPro" id="IPR000850">
    <property type="entry name" value="Adenylat/UMP-CMP_kin"/>
</dbReference>
<keyword evidence="1 4" id="KW-0808">Transferase</keyword>
<keyword evidence="7" id="KW-1185">Reference proteome</keyword>
<dbReference type="PROSITE" id="PS00113">
    <property type="entry name" value="ADENYLATE_KINASE"/>
    <property type="match status" value="1"/>
</dbReference>
<accession>A0A292Q3C7</accession>
<comment type="similarity">
    <text evidence="4">Belongs to the adenylate kinase family.</text>
</comment>
<evidence type="ECO:0000256" key="1">
    <source>
        <dbReference type="ARBA" id="ARBA00022679"/>
    </source>
</evidence>
<keyword evidence="3 4" id="KW-0418">Kinase</keyword>
<evidence type="ECO:0000256" key="5">
    <source>
        <dbReference type="SAM" id="Phobius"/>
    </source>
</evidence>
<dbReference type="GO" id="GO:0005524">
    <property type="term" value="F:ATP binding"/>
    <property type="evidence" value="ECO:0007669"/>
    <property type="project" value="InterPro"/>
</dbReference>
<proteinExistence type="inferred from homology"/>
<dbReference type="Proteomes" id="UP001412239">
    <property type="component" value="Unassembled WGS sequence"/>
</dbReference>
<sequence>MSSAFRSVSCRVASNLQYSVRSCPAALTRRHLRFQPRNVQSSSIPSTFRRVPARNYATGPGKGGETAGSKNPFPVIPLLVILAVGSGGFYFLVQSRKEPMPAIEEPSRKPRLTAGDVKKPAFGPGEVSVIFVLGLFLGSLLSQKGDKARAIDICQYLVRDYGFVHLSAGDLLRAEQNREGSEFGELIKTCIREGKIVPMEVTVALLENAMREAIVAQQKTMFLIDGFPRQMDQALKFEEEVTESRFTLFFECPEDAMLQRLLKRGETSGRIDDNIESIKKRFHTFEVTSMPVVDYYDKKGKIVRIDASSTREGVYSQVQKQLVVRRIPPRVSA</sequence>
<dbReference type="AlphaFoldDB" id="A0A292Q3C7"/>
<keyword evidence="5" id="KW-0472">Membrane</keyword>
<gene>
    <name evidence="6" type="ORF">GSTUAT00001991001</name>
</gene>
<keyword evidence="5" id="KW-0812">Transmembrane</keyword>
<feature type="transmembrane region" description="Helical" evidence="5">
    <location>
        <begin position="121"/>
        <end position="141"/>
    </location>
</feature>